<feature type="region of interest" description="Disordered" evidence="1">
    <location>
        <begin position="202"/>
        <end position="222"/>
    </location>
</feature>
<accession>A0AAD4VPI6</accession>
<dbReference type="InterPro" id="IPR043502">
    <property type="entry name" value="DNA/RNA_pol_sf"/>
</dbReference>
<dbReference type="SUPFAM" id="SSF53098">
    <property type="entry name" value="Ribonuclease H-like"/>
    <property type="match status" value="1"/>
</dbReference>
<dbReference type="PROSITE" id="PS50879">
    <property type="entry name" value="RNASE_H_1"/>
    <property type="match status" value="1"/>
</dbReference>
<reference evidence="3 4" key="1">
    <citation type="journal article" date="2022" name="G3 (Bethesda)">
        <title>Whole-genome sequence and methylome profiling of the almond [Prunus dulcis (Mill.) D.A. Webb] cultivar 'Nonpareil'.</title>
        <authorList>
            <person name="D'Amico-Willman K.M."/>
            <person name="Ouma W.Z."/>
            <person name="Meulia T."/>
            <person name="Sideli G.M."/>
            <person name="Gradziel T.M."/>
            <person name="Fresnedo-Ramirez J."/>
        </authorList>
    </citation>
    <scope>NUCLEOTIDE SEQUENCE [LARGE SCALE GENOMIC DNA]</scope>
    <source>
        <strain evidence="3">Clone GOH B32 T37-40</strain>
    </source>
</reference>
<dbReference type="CDD" id="cd09279">
    <property type="entry name" value="RNase_HI_like"/>
    <property type="match status" value="1"/>
</dbReference>
<comment type="caution">
    <text evidence="3">The sequence shown here is derived from an EMBL/GenBank/DDBJ whole genome shotgun (WGS) entry which is preliminary data.</text>
</comment>
<organism evidence="3 4">
    <name type="scientific">Prunus dulcis</name>
    <name type="common">Almond</name>
    <name type="synonym">Amygdalus dulcis</name>
    <dbReference type="NCBI Taxonomy" id="3755"/>
    <lineage>
        <taxon>Eukaryota</taxon>
        <taxon>Viridiplantae</taxon>
        <taxon>Streptophyta</taxon>
        <taxon>Embryophyta</taxon>
        <taxon>Tracheophyta</taxon>
        <taxon>Spermatophyta</taxon>
        <taxon>Magnoliopsida</taxon>
        <taxon>eudicotyledons</taxon>
        <taxon>Gunneridae</taxon>
        <taxon>Pentapetalae</taxon>
        <taxon>rosids</taxon>
        <taxon>fabids</taxon>
        <taxon>Rosales</taxon>
        <taxon>Rosaceae</taxon>
        <taxon>Amygdaloideae</taxon>
        <taxon>Amygdaleae</taxon>
        <taxon>Prunus</taxon>
    </lineage>
</organism>
<feature type="compositionally biased region" description="Basic and acidic residues" evidence="1">
    <location>
        <begin position="202"/>
        <end position="213"/>
    </location>
</feature>
<protein>
    <recommendedName>
        <fullName evidence="2">RNase H type-1 domain-containing protein</fullName>
    </recommendedName>
</protein>
<evidence type="ECO:0000259" key="2">
    <source>
        <dbReference type="PROSITE" id="PS50879"/>
    </source>
</evidence>
<dbReference type="InterPro" id="IPR012337">
    <property type="entry name" value="RNaseH-like_sf"/>
</dbReference>
<dbReference type="PANTHER" id="PTHR48475">
    <property type="entry name" value="RIBONUCLEASE H"/>
    <property type="match status" value="1"/>
</dbReference>
<gene>
    <name evidence="3" type="ORF">L3X38_028215</name>
</gene>
<dbReference type="GO" id="GO:0004523">
    <property type="term" value="F:RNA-DNA hybrid ribonuclease activity"/>
    <property type="evidence" value="ECO:0007669"/>
    <property type="project" value="InterPro"/>
</dbReference>
<dbReference type="Proteomes" id="UP001054821">
    <property type="component" value="Chromosome 5"/>
</dbReference>
<dbReference type="InterPro" id="IPR041577">
    <property type="entry name" value="RT_RNaseH_2"/>
</dbReference>
<proteinExistence type="predicted"/>
<name>A0AAD4VPI6_PRUDU</name>
<dbReference type="InterPro" id="IPR036397">
    <property type="entry name" value="RNaseH_sf"/>
</dbReference>
<dbReference type="InterPro" id="IPR043128">
    <property type="entry name" value="Rev_trsase/Diguanyl_cyclase"/>
</dbReference>
<dbReference type="Gene3D" id="3.30.420.10">
    <property type="entry name" value="Ribonuclease H-like superfamily/Ribonuclease H"/>
    <property type="match status" value="1"/>
</dbReference>
<dbReference type="Gene3D" id="3.30.70.270">
    <property type="match status" value="1"/>
</dbReference>
<dbReference type="InterPro" id="IPR002156">
    <property type="entry name" value="RNaseH_domain"/>
</dbReference>
<dbReference type="PANTHER" id="PTHR48475:SF2">
    <property type="entry name" value="RIBONUCLEASE H"/>
    <property type="match status" value="1"/>
</dbReference>
<evidence type="ECO:0000313" key="3">
    <source>
        <dbReference type="EMBL" id="KAI5328818.1"/>
    </source>
</evidence>
<dbReference type="Pfam" id="PF17919">
    <property type="entry name" value="RT_RNaseH_2"/>
    <property type="match status" value="1"/>
</dbReference>
<dbReference type="Pfam" id="PF13456">
    <property type="entry name" value="RVT_3"/>
    <property type="match status" value="1"/>
</dbReference>
<evidence type="ECO:0000256" key="1">
    <source>
        <dbReference type="SAM" id="MobiDB-lite"/>
    </source>
</evidence>
<dbReference type="GO" id="GO:0003676">
    <property type="term" value="F:nucleic acid binding"/>
    <property type="evidence" value="ECO:0007669"/>
    <property type="project" value="InterPro"/>
</dbReference>
<keyword evidence="4" id="KW-1185">Reference proteome</keyword>
<feature type="domain" description="RNase H type-1" evidence="2">
    <location>
        <begin position="224"/>
        <end position="353"/>
    </location>
</feature>
<dbReference type="AlphaFoldDB" id="A0AAD4VPI6"/>
<sequence>MKSPSTVKEIQSLTGRAATLNRFLSRSTDKCIQFFKALKKGQRDKWDEKCEVAFQNLKTYLTSPPLLSKPVSGEDLFVNLAVSNSAISSALIREELRAQHPVFYTSKALLDAETRYPKLEKLILAIVVSTRKLRPYYQAHRVIVMTDFPLRSILHSPDASQRLMQWVIELSQYDLLYRPKTAIKAQALADLVAEFTPSAEKEKLVNQKKESSKAEGTSAEPSQLRDMWQFRVDGASNQKRARVGVVITTPDGTLLEQAITLGFPASNNEAEYEALLTGIRLAKELANKKLAIYSDSQLITNQASGEYMANHPRMILYLDKVQELLKAFPTFTIQQVPRAENAYADALASLGSALDTQFRRSIPVEHLDRPSIEEIELIDTM</sequence>
<dbReference type="EMBL" id="JAJFAZ020000005">
    <property type="protein sequence ID" value="KAI5328818.1"/>
    <property type="molecule type" value="Genomic_DNA"/>
</dbReference>
<evidence type="ECO:0000313" key="4">
    <source>
        <dbReference type="Proteomes" id="UP001054821"/>
    </source>
</evidence>
<dbReference type="SUPFAM" id="SSF56672">
    <property type="entry name" value="DNA/RNA polymerases"/>
    <property type="match status" value="1"/>
</dbReference>